<evidence type="ECO:0000259" key="2">
    <source>
        <dbReference type="Pfam" id="PF13193"/>
    </source>
</evidence>
<evidence type="ECO:0000313" key="3">
    <source>
        <dbReference type="EMBL" id="QXN88612.1"/>
    </source>
</evidence>
<evidence type="ECO:0000313" key="4">
    <source>
        <dbReference type="Proteomes" id="UP000694257"/>
    </source>
</evidence>
<gene>
    <name evidence="3" type="ORF">KV110_23765</name>
</gene>
<dbReference type="InterPro" id="IPR000873">
    <property type="entry name" value="AMP-dep_synth/lig_dom"/>
</dbReference>
<dbReference type="InterPro" id="IPR025110">
    <property type="entry name" value="AMP-bd_C"/>
</dbReference>
<dbReference type="Pfam" id="PF13193">
    <property type="entry name" value="AMP-binding_C"/>
    <property type="match status" value="1"/>
</dbReference>
<dbReference type="Proteomes" id="UP000694257">
    <property type="component" value="Chromosome"/>
</dbReference>
<feature type="domain" description="AMP-dependent synthetase/ligase" evidence="1">
    <location>
        <begin position="24"/>
        <end position="388"/>
    </location>
</feature>
<dbReference type="PANTHER" id="PTHR45527">
    <property type="entry name" value="NONRIBOSOMAL PEPTIDE SYNTHETASE"/>
    <property type="match status" value="1"/>
</dbReference>
<evidence type="ECO:0000259" key="1">
    <source>
        <dbReference type="Pfam" id="PF00501"/>
    </source>
</evidence>
<accession>A0ABX8RG73</accession>
<dbReference type="PROSITE" id="PS00455">
    <property type="entry name" value="AMP_BINDING"/>
    <property type="match status" value="1"/>
</dbReference>
<dbReference type="EMBL" id="CP078145">
    <property type="protein sequence ID" value="QXN88612.1"/>
    <property type="molecule type" value="Genomic_DNA"/>
</dbReference>
<proteinExistence type="predicted"/>
<keyword evidence="4" id="KW-1185">Reference proteome</keyword>
<dbReference type="InterPro" id="IPR020845">
    <property type="entry name" value="AMP-binding_CS"/>
</dbReference>
<feature type="domain" description="AMP-binding enzyme C-terminal" evidence="2">
    <location>
        <begin position="447"/>
        <end position="522"/>
    </location>
</feature>
<dbReference type="PANTHER" id="PTHR45527:SF1">
    <property type="entry name" value="FATTY ACID SYNTHASE"/>
    <property type="match status" value="1"/>
</dbReference>
<organism evidence="3 4">
    <name type="scientific">Nocardia iowensis</name>
    <dbReference type="NCBI Taxonomy" id="204891"/>
    <lineage>
        <taxon>Bacteria</taxon>
        <taxon>Bacillati</taxon>
        <taxon>Actinomycetota</taxon>
        <taxon>Actinomycetes</taxon>
        <taxon>Mycobacteriales</taxon>
        <taxon>Nocardiaceae</taxon>
        <taxon>Nocardia</taxon>
    </lineage>
</organism>
<dbReference type="RefSeq" id="WP_218469495.1">
    <property type="nucleotide sequence ID" value="NZ_BAABJN010000013.1"/>
</dbReference>
<protein>
    <submittedName>
        <fullName evidence="3">AMP-binding protein</fullName>
    </submittedName>
</protein>
<name>A0ABX8RG73_NOCIO</name>
<reference evidence="3 4" key="1">
    <citation type="submission" date="2021-07" db="EMBL/GenBank/DDBJ databases">
        <title>Whole Genome Sequence of Nocardia Iowensis.</title>
        <authorList>
            <person name="Lamm A."/>
            <person name="Collins-Fairclough A.M."/>
            <person name="Bunk B."/>
            <person name="Sproer C."/>
        </authorList>
    </citation>
    <scope>NUCLEOTIDE SEQUENCE [LARGE SCALE GENOMIC DNA]</scope>
    <source>
        <strain evidence="3 4">NRRL 5646</strain>
    </source>
</reference>
<dbReference type="Pfam" id="PF00501">
    <property type="entry name" value="AMP-binding"/>
    <property type="match status" value="1"/>
</dbReference>
<sequence length="542" mass="57845">MTDHQLDFNSPATQQFFLHDALLAWASRTPDAPAVIESPAAGLLETTTFAELEALSNFYARQLEALGLEIGARVVLEADATAHSIAMFLGCSKAGLTFVPVSPAIPSVRLRMVLSSTRPALHVRAEEIAAVPRIDIDYPDGTGIVRFGPTSGFSVDSAPEPGVRHRRAHCTTDAAYIIFTSGTTGKPKGVVMSHRAVTSFYHGMFSHDLAQPTDRIASTPPLHFDFALLNIGLALGSGAAIVPIPQRLVRWPRHFLRVLAETEATQVSGVPSIWRPVLRHEPDRVAALPRLRAILYCGEEFPVPELRRLRELRAGLRIVNCYGSTESMACSFYEVPDPLPRHVAHIPIGAAPPGAELLLADENGAIIDGTGTRGELLLRTPALFTGYWADPEGTRAALVADPLAPESGAQLLRTGDLAYRGEDGALYLCGRTDAQVQINGNRVELAEVEHRLLEFPAVTTAVVVPDETGTGDAALAAFVILASGATADPVGLRDFCTATLPEYMVPSRISIVDSLPITGNGKVDRGLLSAGAGTEPTGSSRT</sequence>